<dbReference type="AlphaFoldDB" id="G7I9X0"/>
<evidence type="ECO:0000313" key="2">
    <source>
        <dbReference type="EnsemblPlants" id="AES59231"/>
    </source>
</evidence>
<dbReference type="STRING" id="3880.G7I9X0"/>
<proteinExistence type="predicted"/>
<sequence length="192" mass="22132">MVAKSITADKILHDYEGKPMIDSSNNLRGCWKDKVKFDKMVQMRYLIERGIHPPWWPSGKKNMVCKVYVLAGVIKHMSLDIKKIRRHVFDNICGGTRSSLNSISFHHNSFPDGYHGGGMPISKDISFVVDHNVAFMMIKVNLMLCQRTTKRMEQFVNETYIIIKVNKDIIGDTPAAFTTNKEEREARWVEAR</sequence>
<dbReference type="PaxDb" id="3880-AES59231"/>
<name>G7I9X0_MEDTR</name>
<reference evidence="2" key="3">
    <citation type="submission" date="2015-04" db="UniProtKB">
        <authorList>
            <consortium name="EnsemblPlants"/>
        </authorList>
    </citation>
    <scope>IDENTIFICATION</scope>
    <source>
        <strain evidence="2">cv. Jemalong A17</strain>
    </source>
</reference>
<keyword evidence="3" id="KW-1185">Reference proteome</keyword>
<dbReference type="EnsemblPlants" id="AES59231">
    <property type="protein sequence ID" value="AES59231"/>
    <property type="gene ID" value="MTR_1g015990"/>
</dbReference>
<dbReference type="GO" id="GO:0003677">
    <property type="term" value="F:DNA binding"/>
    <property type="evidence" value="ECO:0000318"/>
    <property type="project" value="GO_Central"/>
</dbReference>
<accession>G7I9X0</accession>
<gene>
    <name evidence="1" type="ordered locus">MTR_1g015990</name>
</gene>
<dbReference type="Proteomes" id="UP000002051">
    <property type="component" value="Unassembled WGS sequence"/>
</dbReference>
<dbReference type="GO" id="GO:0005634">
    <property type="term" value="C:nucleus"/>
    <property type="evidence" value="ECO:0007669"/>
    <property type="project" value="InterPro"/>
</dbReference>
<evidence type="ECO:0000313" key="3">
    <source>
        <dbReference type="Proteomes" id="UP000002051"/>
    </source>
</evidence>
<reference evidence="1 3" key="2">
    <citation type="journal article" date="2014" name="BMC Genomics">
        <title>An improved genome release (version Mt4.0) for the model legume Medicago truncatula.</title>
        <authorList>
            <person name="Tang H."/>
            <person name="Krishnakumar V."/>
            <person name="Bidwell S."/>
            <person name="Rosen B."/>
            <person name="Chan A."/>
            <person name="Zhou S."/>
            <person name="Gentzbittel L."/>
            <person name="Childs K.L."/>
            <person name="Yandell M."/>
            <person name="Gundlach H."/>
            <person name="Mayer K.F."/>
            <person name="Schwartz D.C."/>
            <person name="Town C.D."/>
        </authorList>
    </citation>
    <scope>GENOME REANNOTATION</scope>
    <source>
        <strain evidence="2 3">cv. Jemalong A17</strain>
    </source>
</reference>
<organism evidence="1 3">
    <name type="scientific">Medicago truncatula</name>
    <name type="common">Barrel medic</name>
    <name type="synonym">Medicago tribuloides</name>
    <dbReference type="NCBI Taxonomy" id="3880"/>
    <lineage>
        <taxon>Eukaryota</taxon>
        <taxon>Viridiplantae</taxon>
        <taxon>Streptophyta</taxon>
        <taxon>Embryophyta</taxon>
        <taxon>Tracheophyta</taxon>
        <taxon>Spermatophyta</taxon>
        <taxon>Magnoliopsida</taxon>
        <taxon>eudicotyledons</taxon>
        <taxon>Gunneridae</taxon>
        <taxon>Pentapetalae</taxon>
        <taxon>rosids</taxon>
        <taxon>fabids</taxon>
        <taxon>Fabales</taxon>
        <taxon>Fabaceae</taxon>
        <taxon>Papilionoideae</taxon>
        <taxon>50 kb inversion clade</taxon>
        <taxon>NPAAA clade</taxon>
        <taxon>Hologalegina</taxon>
        <taxon>IRL clade</taxon>
        <taxon>Trifolieae</taxon>
        <taxon>Medicago</taxon>
    </lineage>
</organism>
<dbReference type="HOGENOM" id="CLU_1417075_0_0_1"/>
<dbReference type="PANTHER" id="PTHR33305">
    <property type="entry name" value="ETHYLENE INSENSITIVE 3-LIKE 2 PROTEIN"/>
    <property type="match status" value="1"/>
</dbReference>
<reference evidence="1 3" key="1">
    <citation type="journal article" date="2011" name="Nature">
        <title>The Medicago genome provides insight into the evolution of rhizobial symbioses.</title>
        <authorList>
            <person name="Young N.D."/>
            <person name="Debelle F."/>
            <person name="Oldroyd G.E."/>
            <person name="Geurts R."/>
            <person name="Cannon S.B."/>
            <person name="Udvardi M.K."/>
            <person name="Benedito V.A."/>
            <person name="Mayer K.F."/>
            <person name="Gouzy J."/>
            <person name="Schoof H."/>
            <person name="Van de Peer Y."/>
            <person name="Proost S."/>
            <person name="Cook D.R."/>
            <person name="Meyers B.C."/>
            <person name="Spannagl M."/>
            <person name="Cheung F."/>
            <person name="De Mita S."/>
            <person name="Krishnakumar V."/>
            <person name="Gundlach H."/>
            <person name="Zhou S."/>
            <person name="Mudge J."/>
            <person name="Bharti A.K."/>
            <person name="Murray J.D."/>
            <person name="Naoumkina M.A."/>
            <person name="Rosen B."/>
            <person name="Silverstein K.A."/>
            <person name="Tang H."/>
            <person name="Rombauts S."/>
            <person name="Zhao P.X."/>
            <person name="Zhou P."/>
            <person name="Barbe V."/>
            <person name="Bardou P."/>
            <person name="Bechner M."/>
            <person name="Bellec A."/>
            <person name="Berger A."/>
            <person name="Berges H."/>
            <person name="Bidwell S."/>
            <person name="Bisseling T."/>
            <person name="Choisne N."/>
            <person name="Couloux A."/>
            <person name="Denny R."/>
            <person name="Deshpande S."/>
            <person name="Dai X."/>
            <person name="Doyle J.J."/>
            <person name="Dudez A.M."/>
            <person name="Farmer A.D."/>
            <person name="Fouteau S."/>
            <person name="Franken C."/>
            <person name="Gibelin C."/>
            <person name="Gish J."/>
            <person name="Goldstein S."/>
            <person name="Gonzalez A.J."/>
            <person name="Green P.J."/>
            <person name="Hallab A."/>
            <person name="Hartog M."/>
            <person name="Hua A."/>
            <person name="Humphray S.J."/>
            <person name="Jeong D.H."/>
            <person name="Jing Y."/>
            <person name="Jocker A."/>
            <person name="Kenton S.M."/>
            <person name="Kim D.J."/>
            <person name="Klee K."/>
            <person name="Lai H."/>
            <person name="Lang C."/>
            <person name="Lin S."/>
            <person name="Macmil S.L."/>
            <person name="Magdelenat G."/>
            <person name="Matthews L."/>
            <person name="McCorrison J."/>
            <person name="Monaghan E.L."/>
            <person name="Mun J.H."/>
            <person name="Najar F.Z."/>
            <person name="Nicholson C."/>
            <person name="Noirot C."/>
            <person name="O'Bleness M."/>
            <person name="Paule C.R."/>
            <person name="Poulain J."/>
            <person name="Prion F."/>
            <person name="Qin B."/>
            <person name="Qu C."/>
            <person name="Retzel E.F."/>
            <person name="Riddle C."/>
            <person name="Sallet E."/>
            <person name="Samain S."/>
            <person name="Samson N."/>
            <person name="Sanders I."/>
            <person name="Saurat O."/>
            <person name="Scarpelli C."/>
            <person name="Schiex T."/>
            <person name="Segurens B."/>
            <person name="Severin A.J."/>
            <person name="Sherrier D.J."/>
            <person name="Shi R."/>
            <person name="Sims S."/>
            <person name="Singer S.R."/>
            <person name="Sinharoy S."/>
            <person name="Sterck L."/>
            <person name="Viollet A."/>
            <person name="Wang B.B."/>
            <person name="Wang K."/>
            <person name="Wang M."/>
            <person name="Wang X."/>
            <person name="Warfsmann J."/>
            <person name="Weissenbach J."/>
            <person name="White D.D."/>
            <person name="White J.D."/>
            <person name="Wiley G.B."/>
            <person name="Wincker P."/>
            <person name="Xing Y."/>
            <person name="Yang L."/>
            <person name="Yao Z."/>
            <person name="Ying F."/>
            <person name="Zhai J."/>
            <person name="Zhou L."/>
            <person name="Zuber A."/>
            <person name="Denarie J."/>
            <person name="Dixon R.A."/>
            <person name="May G.D."/>
            <person name="Schwartz D.C."/>
            <person name="Rogers J."/>
            <person name="Quetier F."/>
            <person name="Town C.D."/>
            <person name="Roe B.A."/>
        </authorList>
    </citation>
    <scope>NUCLEOTIDE SEQUENCE [LARGE SCALE GENOMIC DNA]</scope>
    <source>
        <strain evidence="1">A17</strain>
        <strain evidence="2 3">cv. Jemalong A17</strain>
    </source>
</reference>
<dbReference type="InterPro" id="IPR006957">
    <property type="entry name" value="EIN3"/>
</dbReference>
<protein>
    <submittedName>
        <fullName evidence="1">Ethylene insensitive protein</fullName>
    </submittedName>
</protein>
<dbReference type="GO" id="GO:0003700">
    <property type="term" value="F:DNA-binding transcription factor activity"/>
    <property type="evidence" value="ECO:0000318"/>
    <property type="project" value="GO_Central"/>
</dbReference>
<dbReference type="EMBL" id="CM001217">
    <property type="protein sequence ID" value="AES59231.1"/>
    <property type="molecule type" value="Genomic_DNA"/>
</dbReference>
<dbReference type="InterPro" id="IPR023278">
    <property type="entry name" value="Ethylene_insens-like_DNA-bd"/>
</dbReference>
<dbReference type="PANTHER" id="PTHR33305:SF11">
    <property type="entry name" value="PROTEIN ETHYLENE INSENSITIVE 3"/>
    <property type="match status" value="1"/>
</dbReference>
<evidence type="ECO:0000313" key="1">
    <source>
        <dbReference type="EMBL" id="AES59231.1"/>
    </source>
</evidence>
<dbReference type="SUPFAM" id="SSF116768">
    <property type="entry name" value="DNA-binding domain of EIN3-like"/>
    <property type="match status" value="1"/>
</dbReference>